<keyword evidence="2" id="KW-1185">Reference proteome</keyword>
<comment type="caution">
    <text evidence="1">The sequence shown here is derived from an EMBL/GenBank/DDBJ whole genome shotgun (WGS) entry which is preliminary data.</text>
</comment>
<feature type="non-terminal residue" evidence="1">
    <location>
        <position position="1"/>
    </location>
</feature>
<protein>
    <submittedName>
        <fullName evidence="1">Uncharacterized protein</fullName>
    </submittedName>
</protein>
<dbReference type="EMBL" id="JABANO010028372">
    <property type="protein sequence ID" value="KAF4715245.1"/>
    <property type="molecule type" value="Genomic_DNA"/>
</dbReference>
<dbReference type="AlphaFoldDB" id="A0A7J6R3K5"/>
<evidence type="ECO:0000313" key="1">
    <source>
        <dbReference type="EMBL" id="KAF4715245.1"/>
    </source>
</evidence>
<accession>A0A7J6R3K5</accession>
<sequence length="112" mass="11984">MRKLVGLARSIKDICGELLVGVVKIERFQYSGVEDDDLPSRPYTGDVPLVGDGSLAIAIGGFDNPYMLQTSGHFPTHAGLTSLLLNTIVGMCETDALIVDLYASRTHGLFTG</sequence>
<gene>
    <name evidence="1" type="ORF">FOZ63_023444</name>
</gene>
<reference evidence="1 2" key="1">
    <citation type="submission" date="2020-04" db="EMBL/GenBank/DDBJ databases">
        <title>Perkinsus olseni comparative genomics.</title>
        <authorList>
            <person name="Bogema D.R."/>
        </authorList>
    </citation>
    <scope>NUCLEOTIDE SEQUENCE [LARGE SCALE GENOMIC DNA]</scope>
    <source>
        <strain evidence="1 2">ATCC PRA-207</strain>
    </source>
</reference>
<organism evidence="1 2">
    <name type="scientific">Perkinsus olseni</name>
    <name type="common">Perkinsus atlanticus</name>
    <dbReference type="NCBI Taxonomy" id="32597"/>
    <lineage>
        <taxon>Eukaryota</taxon>
        <taxon>Sar</taxon>
        <taxon>Alveolata</taxon>
        <taxon>Perkinsozoa</taxon>
        <taxon>Perkinsea</taxon>
        <taxon>Perkinsida</taxon>
        <taxon>Perkinsidae</taxon>
        <taxon>Perkinsus</taxon>
    </lineage>
</organism>
<evidence type="ECO:0000313" key="2">
    <source>
        <dbReference type="Proteomes" id="UP000553632"/>
    </source>
</evidence>
<proteinExistence type="predicted"/>
<name>A0A7J6R3K5_PEROL</name>
<dbReference type="Proteomes" id="UP000553632">
    <property type="component" value="Unassembled WGS sequence"/>
</dbReference>